<evidence type="ECO:0000313" key="2">
    <source>
        <dbReference type="Proteomes" id="UP000275069"/>
    </source>
</evidence>
<keyword evidence="2" id="KW-1185">Reference proteome</keyword>
<proteinExistence type="predicted"/>
<dbReference type="AlphaFoldDB" id="A0A387BKA5"/>
<reference evidence="1 2" key="1">
    <citation type="submission" date="2018-09" db="EMBL/GenBank/DDBJ databases">
        <title>Genome sequencing of strain 2DFW10M-5.</title>
        <authorList>
            <person name="Heo J."/>
            <person name="Kim S.-J."/>
            <person name="Kwon S.-W."/>
        </authorList>
    </citation>
    <scope>NUCLEOTIDE SEQUENCE [LARGE SCALE GENOMIC DNA]</scope>
    <source>
        <strain evidence="1 2">2DFW10M-5</strain>
    </source>
</reference>
<sequence length="241" mass="26906">MSGRVDELTFDYPLVVWAVLPGNPLFIELAAHDDVGGRIGGFRTWARADGHYFRVESQYSSVIDGRWQGDAWLYEVEGGLPADTRPDAGQRQPRGEVEISVDRDDARARFTHLVEWDRQQREHAAEDEQTAIDSGLWVRDPGGEIAPVVLMEASGSVVPSLYPRAEWPAGWPVRGAVFLRPFDRKHPRPSTDGAAMRLELFDRGDSPQQTAAFVRKGKLRPFETVLIGGRDAVQKENVTDA</sequence>
<name>A0A387BKA5_9MICO</name>
<dbReference type="KEGG" id="gry:D7I44_05740"/>
<accession>A0A387BKA5</accession>
<dbReference type="EMBL" id="CP032624">
    <property type="protein sequence ID" value="AYG03078.1"/>
    <property type="molecule type" value="Genomic_DNA"/>
</dbReference>
<protein>
    <submittedName>
        <fullName evidence="1">Uncharacterized protein</fullName>
    </submittedName>
</protein>
<organism evidence="1 2">
    <name type="scientific">Gryllotalpicola protaetiae</name>
    <dbReference type="NCBI Taxonomy" id="2419771"/>
    <lineage>
        <taxon>Bacteria</taxon>
        <taxon>Bacillati</taxon>
        <taxon>Actinomycetota</taxon>
        <taxon>Actinomycetes</taxon>
        <taxon>Micrococcales</taxon>
        <taxon>Microbacteriaceae</taxon>
        <taxon>Gryllotalpicola</taxon>
    </lineage>
</organism>
<dbReference type="RefSeq" id="WP_120788610.1">
    <property type="nucleotide sequence ID" value="NZ_CP032624.1"/>
</dbReference>
<evidence type="ECO:0000313" key="1">
    <source>
        <dbReference type="EMBL" id="AYG03078.1"/>
    </source>
</evidence>
<gene>
    <name evidence="1" type="ORF">D7I44_05740</name>
</gene>
<dbReference type="Proteomes" id="UP000275069">
    <property type="component" value="Chromosome"/>
</dbReference>